<feature type="transmembrane region" description="Helical" evidence="1">
    <location>
        <begin position="64"/>
        <end position="86"/>
    </location>
</feature>
<evidence type="ECO:0000256" key="1">
    <source>
        <dbReference type="SAM" id="Phobius"/>
    </source>
</evidence>
<feature type="transmembrane region" description="Helical" evidence="1">
    <location>
        <begin position="168"/>
        <end position="189"/>
    </location>
</feature>
<reference evidence="2 3" key="1">
    <citation type="submission" date="2020-12" db="EMBL/GenBank/DDBJ databases">
        <title>YIM B01967 draft genome.</title>
        <authorList>
            <person name="Yan X."/>
        </authorList>
    </citation>
    <scope>NUCLEOTIDE SEQUENCE [LARGE SCALE GENOMIC DNA]</scope>
    <source>
        <strain evidence="2 3">YIM B01967</strain>
    </source>
</reference>
<dbReference type="Proteomes" id="UP000618943">
    <property type="component" value="Unassembled WGS sequence"/>
</dbReference>
<keyword evidence="1" id="KW-1133">Transmembrane helix</keyword>
<feature type="transmembrane region" description="Helical" evidence="1">
    <location>
        <begin position="92"/>
        <end position="113"/>
    </location>
</feature>
<keyword evidence="1" id="KW-0812">Transmembrane</keyword>
<dbReference type="RefSeq" id="WP_200750361.1">
    <property type="nucleotide sequence ID" value="NZ_JAEOAH010000047.1"/>
</dbReference>
<sequence length="261" mass="29811">MKGKDELRVEEKISAILDSYKIDDSLDTKKQKTKSVLEAYLPVRQPQHSIVSVKVLIKMALQELFLRCKIQLSIFLLVLVALMVVIDSPLEKYLMMIFTAPIPLFICFWQLFGKYDQAMEELEHTFKCSFNQMFFSKVVAIIGIAILFITIPAIQFLLTGSQVRTVELFQLIILGLTPICLFSLMLLVLVTVSRNVNIMLTTFLIWMLFGFSALSTQVGELLVNVNVIFYAVVIVVSTVSIILKLKQLLQLDRKDLMKYES</sequence>
<name>A0ABS1HDK8_9BACL</name>
<gene>
    <name evidence="2" type="ORF">JFL43_19900</name>
</gene>
<evidence type="ECO:0000313" key="3">
    <source>
        <dbReference type="Proteomes" id="UP000618943"/>
    </source>
</evidence>
<protein>
    <recommendedName>
        <fullName evidence="4">ABC transporter permease</fullName>
    </recommendedName>
</protein>
<evidence type="ECO:0008006" key="4">
    <source>
        <dbReference type="Google" id="ProtNLM"/>
    </source>
</evidence>
<evidence type="ECO:0000313" key="2">
    <source>
        <dbReference type="EMBL" id="MBK3497058.1"/>
    </source>
</evidence>
<feature type="transmembrane region" description="Helical" evidence="1">
    <location>
        <begin position="227"/>
        <end position="245"/>
    </location>
</feature>
<feature type="transmembrane region" description="Helical" evidence="1">
    <location>
        <begin position="134"/>
        <end position="156"/>
    </location>
</feature>
<comment type="caution">
    <text evidence="2">The sequence shown here is derived from an EMBL/GenBank/DDBJ whole genome shotgun (WGS) entry which is preliminary data.</text>
</comment>
<dbReference type="EMBL" id="JAEOAH010000047">
    <property type="protein sequence ID" value="MBK3497058.1"/>
    <property type="molecule type" value="Genomic_DNA"/>
</dbReference>
<proteinExistence type="predicted"/>
<keyword evidence="3" id="KW-1185">Reference proteome</keyword>
<organism evidence="2 3">
    <name type="scientific">Viridibacillus soli</name>
    <dbReference type="NCBI Taxonomy" id="2798301"/>
    <lineage>
        <taxon>Bacteria</taxon>
        <taxon>Bacillati</taxon>
        <taxon>Bacillota</taxon>
        <taxon>Bacilli</taxon>
        <taxon>Bacillales</taxon>
        <taxon>Caryophanaceae</taxon>
        <taxon>Viridibacillus</taxon>
    </lineage>
</organism>
<keyword evidence="1" id="KW-0472">Membrane</keyword>
<accession>A0ABS1HDK8</accession>
<feature type="transmembrane region" description="Helical" evidence="1">
    <location>
        <begin position="196"/>
        <end position="215"/>
    </location>
</feature>